<accession>A0A848D5G5</accession>
<protein>
    <submittedName>
        <fullName evidence="1">Uncharacterized protein</fullName>
    </submittedName>
</protein>
<comment type="caution">
    <text evidence="1">The sequence shown here is derived from an EMBL/GenBank/DDBJ whole genome shotgun (WGS) entry which is preliminary data.</text>
</comment>
<proteinExistence type="predicted"/>
<dbReference type="AlphaFoldDB" id="A0A848D5G5"/>
<evidence type="ECO:0000313" key="2">
    <source>
        <dbReference type="Proteomes" id="UP000561326"/>
    </source>
</evidence>
<dbReference type="RefSeq" id="WP_168976812.1">
    <property type="nucleotide sequence ID" value="NZ_CAMJCG010000076.1"/>
</dbReference>
<name>A0A848D5G5_ANEAE</name>
<gene>
    <name evidence="1" type="ORF">HF838_25385</name>
</gene>
<organism evidence="1 2">
    <name type="scientific">Aneurinibacillus aneurinilyticus</name>
    <name type="common">Bacillus aneurinolyticus</name>
    <dbReference type="NCBI Taxonomy" id="1391"/>
    <lineage>
        <taxon>Bacteria</taxon>
        <taxon>Bacillati</taxon>
        <taxon>Bacillota</taxon>
        <taxon>Bacilli</taxon>
        <taxon>Bacillales</taxon>
        <taxon>Paenibacillaceae</taxon>
        <taxon>Aneurinibacillus group</taxon>
        <taxon>Aneurinibacillus</taxon>
    </lineage>
</organism>
<dbReference type="EMBL" id="JABAGO010000098">
    <property type="protein sequence ID" value="NMF01523.1"/>
    <property type="molecule type" value="Genomic_DNA"/>
</dbReference>
<sequence length="78" mass="9389">MIEQAKSFSFKEWTVDEIMAQKGMKSALESFYDQFPRVKAYKIMGRKEQRIEDNKGKNEVHLKFQRMTQIIKTMRILK</sequence>
<dbReference type="Proteomes" id="UP000561326">
    <property type="component" value="Unassembled WGS sequence"/>
</dbReference>
<reference evidence="1 2" key="1">
    <citation type="submission" date="2020-04" db="EMBL/GenBank/DDBJ databases">
        <authorList>
            <person name="Hitch T.C.A."/>
            <person name="Wylensek D."/>
            <person name="Clavel T."/>
        </authorList>
    </citation>
    <scope>NUCLEOTIDE SEQUENCE [LARGE SCALE GENOMIC DNA]</scope>
    <source>
        <strain evidence="1 2">WB01_D5_05</strain>
    </source>
</reference>
<evidence type="ECO:0000313" key="1">
    <source>
        <dbReference type="EMBL" id="NMF01523.1"/>
    </source>
</evidence>